<organism evidence="2">
    <name type="scientific">Mesocestoides corti</name>
    <name type="common">Flatworm</name>
    <dbReference type="NCBI Taxonomy" id="53468"/>
    <lineage>
        <taxon>Eukaryota</taxon>
        <taxon>Metazoa</taxon>
        <taxon>Spiralia</taxon>
        <taxon>Lophotrochozoa</taxon>
        <taxon>Platyhelminthes</taxon>
        <taxon>Cestoda</taxon>
        <taxon>Eucestoda</taxon>
        <taxon>Cyclophyllidea</taxon>
        <taxon>Mesocestoididae</taxon>
        <taxon>Mesocestoides</taxon>
    </lineage>
</organism>
<dbReference type="AlphaFoldDB" id="A0A5K3FJ86"/>
<dbReference type="WBParaSite" id="MCU_008668-RA">
    <property type="protein sequence ID" value="MCU_008668-RA"/>
    <property type="gene ID" value="MCU_008668"/>
</dbReference>
<keyword evidence="1" id="KW-1133">Transmembrane helix</keyword>
<name>A0A5K3FJ86_MESCO</name>
<sequence length="55" mass="6385">MSAHSETHFVAIFFSVCYGLLASLILRCSKRRYVPEHLVQDHRLPANRILKMLNT</sequence>
<reference evidence="2" key="1">
    <citation type="submission" date="2019-11" db="UniProtKB">
        <authorList>
            <consortium name="WormBaseParasite"/>
        </authorList>
    </citation>
    <scope>IDENTIFICATION</scope>
</reference>
<keyword evidence="1" id="KW-0812">Transmembrane</keyword>
<feature type="transmembrane region" description="Helical" evidence="1">
    <location>
        <begin position="6"/>
        <end position="26"/>
    </location>
</feature>
<accession>A0A5K3FJ86</accession>
<protein>
    <submittedName>
        <fullName evidence="2">Secreted protein</fullName>
    </submittedName>
</protein>
<proteinExistence type="predicted"/>
<keyword evidence="1" id="KW-0472">Membrane</keyword>
<evidence type="ECO:0000313" key="2">
    <source>
        <dbReference type="WBParaSite" id="MCU_008668-RA"/>
    </source>
</evidence>
<evidence type="ECO:0000256" key="1">
    <source>
        <dbReference type="SAM" id="Phobius"/>
    </source>
</evidence>